<comment type="subcellular location">
    <subcellularLocation>
        <location evidence="1">Nucleus</location>
        <location evidence="1">Nuclear pore complex</location>
    </subcellularLocation>
</comment>
<keyword evidence="7" id="KW-0539">Nucleus</keyword>
<dbReference type="EMBL" id="CAJFCJ010000014">
    <property type="protein sequence ID" value="CAD5121522.1"/>
    <property type="molecule type" value="Genomic_DNA"/>
</dbReference>
<dbReference type="GO" id="GO:0006405">
    <property type="term" value="P:RNA export from nucleus"/>
    <property type="evidence" value="ECO:0007669"/>
    <property type="project" value="TreeGrafter"/>
</dbReference>
<dbReference type="InterPro" id="IPR048883">
    <property type="entry name" value="Nup188_N-subdom_III"/>
</dbReference>
<feature type="domain" description="Nucleoporin Nup188 N-terminal subdomain III" evidence="9">
    <location>
        <begin position="694"/>
        <end position="930"/>
    </location>
</feature>
<keyword evidence="4" id="KW-0653">Protein transport</keyword>
<feature type="region of interest" description="Disordered" evidence="8">
    <location>
        <begin position="1600"/>
        <end position="1619"/>
    </location>
</feature>
<organism evidence="10 11">
    <name type="scientific">Dimorphilus gyrociliatus</name>
    <dbReference type="NCBI Taxonomy" id="2664684"/>
    <lineage>
        <taxon>Eukaryota</taxon>
        <taxon>Metazoa</taxon>
        <taxon>Spiralia</taxon>
        <taxon>Lophotrochozoa</taxon>
        <taxon>Annelida</taxon>
        <taxon>Polychaeta</taxon>
        <taxon>Polychaeta incertae sedis</taxon>
        <taxon>Dinophilidae</taxon>
        <taxon>Dimorphilus</taxon>
    </lineage>
</organism>
<proteinExistence type="predicted"/>
<sequence>MATTGGANMSEKKMSLRDLWHCLANPDKVSQEHLRDLLKANNNDLLNGLLKYSNESPNSINDSLKKLNVTTSKEIDYYKKLNKFLTLNVTVCHKLHKDFVKYDLRNGDENEDDLLRDERNVKMLLYGIRDFYYTERLLLLQCIKHLLHISMWPDQKASQKIQSLFDDTVKQMCNNNLAEKLLEQYKFISGSSPPNLEENGSYMTDQEINLWQLQKFRELESLLEILLLFYKSMELTPAYSLKYLKHFKETLDWMRKFSNGYFSDYTEKIRLLQVCIIIEGFDLEYLKSCKDTNDTTKHSYITCSQFQEIENEIKILGCDTGGSPLMLSWGLVKYCKSNNEADIEMFGEAAISMNMFKYLSQMLSLKELCHKTKVNSIVKTTYYGMMQLLLDLFDASVLSEDEEVYNLIANILSEPTLSSMFWDQGLDNGLGLILKRAATKFPSNFLPFMELSIALAKSSSFSAQNIFEYIKRLDILSIKCPSNALFDLKSNDFGLIATLQKDYYPLVDFCVAKNTKGILYTDKETVEWYHKYNGFHLFSSMLKQLLNGNNDGNALVHLKNLSKIYELVSSISNSDSNALPYLQPIIQSCFPLQEDCLQFGVDGLSLASACFDNFIDAETILKAWTELTKCNFLPLPHRLNQTISDIVAESSGKLCTLTEIVHAECGLLEYRVVKSCLNYVIKLIPHLADHNRLDELISLVVFILNNIFTVYVGWSYSENSEKETIGIYCLQIFHKILNIFSDPTEERQQICEVLLYCLLHSKAGFILLELIGTGSSTINAALVQQGSITDGQGTKLVEVVTRACSLLNILLLLRPNNGEVSPIETTLCSKTSTRWRHKHEEHVVRVIAEYVLIEYDQRLPRLAVMLLKKLARVLNISILSCFEPSANFIRDVYFDRLKSRDQPLAIKVAILEFLSACTESQPGLIELFMNITHPVTQAKASANKDSCLDITLKMIDENIQRTEACPSDLLCAAMQFIHSLWASRKDAAMNYLCSKPNFWKCVCSLLLQNLSEIELKTELRTKSFSVRASSFIFSILAEELYGVEKDDEKLKEVLNVLVSESRFEHWSEFLTQSLCEIDIEKIHKESSYEANVFQLLLGWKKFVYVISGNRPDVLRLEGKVREKIVIHLLTLLEKLLDNGSSENKSYNKIASVTSSIILVLLRHWSDCLEKWKFIMTKMKTLLSSSLHFRPSVQIGTVTSTLICLQELLRRGGIESLEEKSLLNILEILCRYIKEISHLNIESSNEVKVQVSVLYAINDGVSLMKSEFPDNFLWFSNMKKYSVFEIIISSLSYVIQNRCAYDYVSASLLFLLNLTMSSEVALCISSAGFTQHLCLKTKYLYSKENGEFEWSEAISNENSILTRKSGSWSSLFINILKIVRNLLETRRLFFVDDAFNFAGVHDDRILATMQRFREQCSIACLPEIEASSAFISQLSFHSVDWRTQLPNVMNKLMKEIMHLSEFCVALVVKPKFLQTCINKQMENDPNTKIKETKKAMRRAFRRISSISASSDDCDAPSRELAVTQYKLYKIIAHCLLALRNFSPNLQDGIFDQVIDLSDYEPLLLLVFSTPSLDEMSATPSFGTLITITNACLRLFSKLEPRQSSPAKSPVSYQDFAPLTK</sequence>
<keyword evidence="2" id="KW-0813">Transport</keyword>
<dbReference type="InterPro" id="IPR044840">
    <property type="entry name" value="Nup188"/>
</dbReference>
<evidence type="ECO:0000313" key="11">
    <source>
        <dbReference type="Proteomes" id="UP000549394"/>
    </source>
</evidence>
<keyword evidence="5" id="KW-0811">Translocation</keyword>
<dbReference type="GO" id="GO:0006606">
    <property type="term" value="P:protein import into nucleus"/>
    <property type="evidence" value="ECO:0007669"/>
    <property type="project" value="TreeGrafter"/>
</dbReference>
<evidence type="ECO:0000256" key="6">
    <source>
        <dbReference type="ARBA" id="ARBA00023132"/>
    </source>
</evidence>
<dbReference type="OrthoDB" id="102511at2759"/>
<protein>
    <submittedName>
        <fullName evidence="10">DgyrCDS10023</fullName>
    </submittedName>
</protein>
<dbReference type="PANTHER" id="PTHR31431">
    <property type="entry name" value="NUCLEOPORIN NUP188 HOMOLOG"/>
    <property type="match status" value="1"/>
</dbReference>
<dbReference type="GO" id="GO:0044611">
    <property type="term" value="C:nuclear pore inner ring"/>
    <property type="evidence" value="ECO:0007669"/>
    <property type="project" value="TreeGrafter"/>
</dbReference>
<name>A0A7I8W0E1_9ANNE</name>
<evidence type="ECO:0000259" key="9">
    <source>
        <dbReference type="Pfam" id="PF21093"/>
    </source>
</evidence>
<dbReference type="GO" id="GO:0017056">
    <property type="term" value="F:structural constituent of nuclear pore"/>
    <property type="evidence" value="ECO:0007669"/>
    <property type="project" value="InterPro"/>
</dbReference>
<gene>
    <name evidence="10" type="ORF">DGYR_LOCUS9467</name>
</gene>
<keyword evidence="6" id="KW-0906">Nuclear pore complex</keyword>
<keyword evidence="3" id="KW-0509">mRNA transport</keyword>
<evidence type="ECO:0000313" key="10">
    <source>
        <dbReference type="EMBL" id="CAD5121522.1"/>
    </source>
</evidence>
<accession>A0A7I8W0E1</accession>
<keyword evidence="11" id="KW-1185">Reference proteome</keyword>
<comment type="caution">
    <text evidence="10">The sequence shown here is derived from an EMBL/GenBank/DDBJ whole genome shotgun (WGS) entry which is preliminary data.</text>
</comment>
<dbReference type="PANTHER" id="PTHR31431:SF1">
    <property type="entry name" value="NUCLEOPORIN NUP188"/>
    <property type="match status" value="1"/>
</dbReference>
<dbReference type="Proteomes" id="UP000549394">
    <property type="component" value="Unassembled WGS sequence"/>
</dbReference>
<evidence type="ECO:0000256" key="7">
    <source>
        <dbReference type="ARBA" id="ARBA00023242"/>
    </source>
</evidence>
<dbReference type="Pfam" id="PF21093">
    <property type="entry name" value="Nup188_N-subdom_III"/>
    <property type="match status" value="1"/>
</dbReference>
<evidence type="ECO:0000256" key="1">
    <source>
        <dbReference type="ARBA" id="ARBA00004567"/>
    </source>
</evidence>
<evidence type="ECO:0000256" key="2">
    <source>
        <dbReference type="ARBA" id="ARBA00022448"/>
    </source>
</evidence>
<evidence type="ECO:0000256" key="8">
    <source>
        <dbReference type="SAM" id="MobiDB-lite"/>
    </source>
</evidence>
<reference evidence="10 11" key="1">
    <citation type="submission" date="2020-08" db="EMBL/GenBank/DDBJ databases">
        <authorList>
            <person name="Hejnol A."/>
        </authorList>
    </citation>
    <scope>NUCLEOTIDE SEQUENCE [LARGE SCALE GENOMIC DNA]</scope>
</reference>
<evidence type="ECO:0000256" key="4">
    <source>
        <dbReference type="ARBA" id="ARBA00022927"/>
    </source>
</evidence>
<dbReference type="GO" id="GO:0051028">
    <property type="term" value="P:mRNA transport"/>
    <property type="evidence" value="ECO:0007669"/>
    <property type="project" value="UniProtKB-KW"/>
</dbReference>
<evidence type="ECO:0000256" key="5">
    <source>
        <dbReference type="ARBA" id="ARBA00023010"/>
    </source>
</evidence>
<evidence type="ECO:0000256" key="3">
    <source>
        <dbReference type="ARBA" id="ARBA00022816"/>
    </source>
</evidence>